<dbReference type="RefSeq" id="WP_371753011.1">
    <property type="nucleotide sequence ID" value="NZ_JAYJLD010000004.1"/>
</dbReference>
<organism evidence="2 3">
    <name type="scientific">Ferviditalea candida</name>
    <dbReference type="NCBI Taxonomy" id="3108399"/>
    <lineage>
        <taxon>Bacteria</taxon>
        <taxon>Bacillati</taxon>
        <taxon>Bacillota</taxon>
        <taxon>Bacilli</taxon>
        <taxon>Bacillales</taxon>
        <taxon>Paenibacillaceae</taxon>
        <taxon>Ferviditalea</taxon>
    </lineage>
</organism>
<evidence type="ECO:0000313" key="2">
    <source>
        <dbReference type="EMBL" id="MEB3100897.1"/>
    </source>
</evidence>
<dbReference type="Gene3D" id="3.50.50.60">
    <property type="entry name" value="FAD/NAD(P)-binding domain"/>
    <property type="match status" value="1"/>
</dbReference>
<keyword evidence="3" id="KW-1185">Reference proteome</keyword>
<comment type="caution">
    <text evidence="2">The sequence shown here is derived from an EMBL/GenBank/DDBJ whole genome shotgun (WGS) entry which is preliminary data.</text>
</comment>
<feature type="domain" description="FAD/NAD(P)-binding" evidence="1">
    <location>
        <begin position="9"/>
        <end position="52"/>
    </location>
</feature>
<dbReference type="InterPro" id="IPR036188">
    <property type="entry name" value="FAD/NAD-bd_sf"/>
</dbReference>
<proteinExistence type="predicted"/>
<name>A0ABU5ZF92_9BACL</name>
<dbReference type="Proteomes" id="UP001310386">
    <property type="component" value="Unassembled WGS sequence"/>
</dbReference>
<dbReference type="EMBL" id="JAYJLD010000004">
    <property type="protein sequence ID" value="MEB3100897.1"/>
    <property type="molecule type" value="Genomic_DNA"/>
</dbReference>
<sequence length="74" mass="8168">MRTDFLKNAVMRDEEGYIMVDDQLSTNVEGVFTGGDARRTLIKQAVISAADGCIAALGADQFVNKRTQLRPQYS</sequence>
<accession>A0ABU5ZF92</accession>
<dbReference type="SUPFAM" id="SSF51905">
    <property type="entry name" value="FAD/NAD(P)-binding domain"/>
    <property type="match status" value="1"/>
</dbReference>
<reference evidence="2" key="1">
    <citation type="submission" date="2023-12" db="EMBL/GenBank/DDBJ databases">
        <title>Fervidustalea candida gen. nov., sp. nov., a novel member of the family Paenibacillaceae isolated from a geothermal area.</title>
        <authorList>
            <person name="Li W.-J."/>
            <person name="Jiao J.-Y."/>
            <person name="Chen Y."/>
        </authorList>
    </citation>
    <scope>NUCLEOTIDE SEQUENCE</scope>
    <source>
        <strain evidence="2">SYSU GA230002</strain>
    </source>
</reference>
<dbReference type="InterPro" id="IPR023753">
    <property type="entry name" value="FAD/NAD-binding_dom"/>
</dbReference>
<dbReference type="Pfam" id="PF07992">
    <property type="entry name" value="Pyr_redox_2"/>
    <property type="match status" value="1"/>
</dbReference>
<evidence type="ECO:0000259" key="1">
    <source>
        <dbReference type="Pfam" id="PF07992"/>
    </source>
</evidence>
<protein>
    <submittedName>
        <fullName evidence="2">FAD-dependent oxidoreductase</fullName>
    </submittedName>
</protein>
<gene>
    <name evidence="2" type="ORF">VF724_04400</name>
</gene>
<evidence type="ECO:0000313" key="3">
    <source>
        <dbReference type="Proteomes" id="UP001310386"/>
    </source>
</evidence>